<reference evidence="1" key="2">
    <citation type="journal article" date="2015" name="Data Brief">
        <title>Shoot transcriptome of the giant reed, Arundo donax.</title>
        <authorList>
            <person name="Barrero R.A."/>
            <person name="Guerrero F.D."/>
            <person name="Moolhuijzen P."/>
            <person name="Goolsby J.A."/>
            <person name="Tidwell J."/>
            <person name="Bellgard S.E."/>
            <person name="Bellgard M.I."/>
        </authorList>
    </citation>
    <scope>NUCLEOTIDE SEQUENCE</scope>
    <source>
        <tissue evidence="1">Shoot tissue taken approximately 20 cm above the soil surface</tissue>
    </source>
</reference>
<reference evidence="1" key="1">
    <citation type="submission" date="2014-09" db="EMBL/GenBank/DDBJ databases">
        <authorList>
            <person name="Magalhaes I.L.F."/>
            <person name="Oliveira U."/>
            <person name="Santos F.R."/>
            <person name="Vidigal T.H.D.A."/>
            <person name="Brescovit A.D."/>
            <person name="Santos A.J."/>
        </authorList>
    </citation>
    <scope>NUCLEOTIDE SEQUENCE</scope>
    <source>
        <tissue evidence="1">Shoot tissue taken approximately 20 cm above the soil surface</tissue>
    </source>
</reference>
<dbReference type="EMBL" id="GBRH01276657">
    <property type="protein sequence ID" value="JAD21238.1"/>
    <property type="molecule type" value="Transcribed_RNA"/>
</dbReference>
<protein>
    <submittedName>
        <fullName evidence="1">Uncharacterized protein</fullName>
    </submittedName>
</protein>
<name>A0A0A8Y7T0_ARUDO</name>
<accession>A0A0A8Y7T0</accession>
<proteinExistence type="predicted"/>
<dbReference type="AlphaFoldDB" id="A0A0A8Y7T0"/>
<evidence type="ECO:0000313" key="1">
    <source>
        <dbReference type="EMBL" id="JAD21238.1"/>
    </source>
</evidence>
<sequence>MQPEPTLDLIPQAPELVPPLQMGKKLCNKVSVMG</sequence>
<organism evidence="1">
    <name type="scientific">Arundo donax</name>
    <name type="common">Giant reed</name>
    <name type="synonym">Donax arundinaceus</name>
    <dbReference type="NCBI Taxonomy" id="35708"/>
    <lineage>
        <taxon>Eukaryota</taxon>
        <taxon>Viridiplantae</taxon>
        <taxon>Streptophyta</taxon>
        <taxon>Embryophyta</taxon>
        <taxon>Tracheophyta</taxon>
        <taxon>Spermatophyta</taxon>
        <taxon>Magnoliopsida</taxon>
        <taxon>Liliopsida</taxon>
        <taxon>Poales</taxon>
        <taxon>Poaceae</taxon>
        <taxon>PACMAD clade</taxon>
        <taxon>Arundinoideae</taxon>
        <taxon>Arundineae</taxon>
        <taxon>Arundo</taxon>
    </lineage>
</organism>